<organism evidence="2 3">
    <name type="scientific">Caerostris extrusa</name>
    <name type="common">Bark spider</name>
    <name type="synonym">Caerostris bankana</name>
    <dbReference type="NCBI Taxonomy" id="172846"/>
    <lineage>
        <taxon>Eukaryota</taxon>
        <taxon>Metazoa</taxon>
        <taxon>Ecdysozoa</taxon>
        <taxon>Arthropoda</taxon>
        <taxon>Chelicerata</taxon>
        <taxon>Arachnida</taxon>
        <taxon>Araneae</taxon>
        <taxon>Araneomorphae</taxon>
        <taxon>Entelegynae</taxon>
        <taxon>Araneoidea</taxon>
        <taxon>Araneidae</taxon>
        <taxon>Caerostris</taxon>
    </lineage>
</organism>
<dbReference type="AlphaFoldDB" id="A0AAV4NJL5"/>
<dbReference type="EMBL" id="BPLR01003356">
    <property type="protein sequence ID" value="GIX83669.1"/>
    <property type="molecule type" value="Genomic_DNA"/>
</dbReference>
<name>A0AAV4NJL5_CAEEX</name>
<keyword evidence="3" id="KW-1185">Reference proteome</keyword>
<accession>A0AAV4NJL5</accession>
<comment type="caution">
    <text evidence="2">The sequence shown here is derived from an EMBL/GenBank/DDBJ whole genome shotgun (WGS) entry which is preliminary data.</text>
</comment>
<dbReference type="Proteomes" id="UP001054945">
    <property type="component" value="Unassembled WGS sequence"/>
</dbReference>
<evidence type="ECO:0000313" key="3">
    <source>
        <dbReference type="Proteomes" id="UP001054945"/>
    </source>
</evidence>
<evidence type="ECO:0000256" key="1">
    <source>
        <dbReference type="SAM" id="MobiDB-lite"/>
    </source>
</evidence>
<proteinExistence type="predicted"/>
<evidence type="ECO:0000313" key="2">
    <source>
        <dbReference type="EMBL" id="GIX83669.1"/>
    </source>
</evidence>
<reference evidence="2 3" key="1">
    <citation type="submission" date="2021-06" db="EMBL/GenBank/DDBJ databases">
        <title>Caerostris extrusa draft genome.</title>
        <authorList>
            <person name="Kono N."/>
            <person name="Arakawa K."/>
        </authorList>
    </citation>
    <scope>NUCLEOTIDE SEQUENCE [LARGE SCALE GENOMIC DNA]</scope>
</reference>
<protein>
    <submittedName>
        <fullName evidence="2">Uncharacterized protein</fullName>
    </submittedName>
</protein>
<sequence length="107" mass="12114">MGKKNRKKYAKTKTNDEVLCNKNVGLVSVSLIRREEVKVSILFLTELNVSHGTSHVVTGFIAHRRGRNPPLPVMKGDGTEFGKSNRRNSVTESKSIGRCQQQDFFFY</sequence>
<feature type="region of interest" description="Disordered" evidence="1">
    <location>
        <begin position="68"/>
        <end position="95"/>
    </location>
</feature>
<gene>
    <name evidence="2" type="ORF">CEXT_398051</name>
</gene>